<dbReference type="PRINTS" id="PR00119">
    <property type="entry name" value="CATATPASE"/>
</dbReference>
<protein>
    <submittedName>
        <fullName evidence="17">Cu2+-exporting ATPase</fullName>
    </submittedName>
</protein>
<dbReference type="CDD" id="cd02079">
    <property type="entry name" value="P-type_ATPase_HM"/>
    <property type="match status" value="1"/>
</dbReference>
<dbReference type="InterPro" id="IPR018303">
    <property type="entry name" value="ATPase_P-typ_P_site"/>
</dbReference>
<gene>
    <name evidence="17" type="ORF">SAMN05421829_103256</name>
</gene>
<evidence type="ECO:0000256" key="14">
    <source>
        <dbReference type="ARBA" id="ARBA00023136"/>
    </source>
</evidence>
<dbReference type="Gene3D" id="3.40.50.1000">
    <property type="entry name" value="HAD superfamily/HAD-like"/>
    <property type="match status" value="1"/>
</dbReference>
<feature type="transmembrane region" description="Helical" evidence="15">
    <location>
        <begin position="273"/>
        <end position="295"/>
    </location>
</feature>
<dbReference type="PANTHER" id="PTHR43520:SF5">
    <property type="entry name" value="CATION-TRANSPORTING P-TYPE ATPASE-RELATED"/>
    <property type="match status" value="1"/>
</dbReference>
<dbReference type="InterPro" id="IPR023299">
    <property type="entry name" value="ATPase_P-typ_cyto_dom_N"/>
</dbReference>
<dbReference type="InterPro" id="IPR006121">
    <property type="entry name" value="HMA_dom"/>
</dbReference>
<dbReference type="PROSITE" id="PS50846">
    <property type="entry name" value="HMA_2"/>
    <property type="match status" value="1"/>
</dbReference>
<dbReference type="Pfam" id="PF12156">
    <property type="entry name" value="ATPase-cat_bd"/>
    <property type="match status" value="1"/>
</dbReference>
<evidence type="ECO:0000256" key="1">
    <source>
        <dbReference type="ARBA" id="ARBA00004651"/>
    </source>
</evidence>
<keyword evidence="5" id="KW-0597">Phosphoprotein</keyword>
<dbReference type="Proteomes" id="UP000186819">
    <property type="component" value="Unassembled WGS sequence"/>
</dbReference>
<dbReference type="NCBIfam" id="TIGR01494">
    <property type="entry name" value="ATPase_P-type"/>
    <property type="match status" value="1"/>
</dbReference>
<keyword evidence="6 15" id="KW-0812">Transmembrane</keyword>
<dbReference type="SUPFAM" id="SSF81653">
    <property type="entry name" value="Calcium ATPase, transduction domain A"/>
    <property type="match status" value="1"/>
</dbReference>
<evidence type="ECO:0000256" key="15">
    <source>
        <dbReference type="RuleBase" id="RU362081"/>
    </source>
</evidence>
<evidence type="ECO:0000256" key="13">
    <source>
        <dbReference type="ARBA" id="ARBA00023065"/>
    </source>
</evidence>
<reference evidence="18" key="1">
    <citation type="submission" date="2017-01" db="EMBL/GenBank/DDBJ databases">
        <authorList>
            <person name="Varghese N."/>
            <person name="Submissions S."/>
        </authorList>
    </citation>
    <scope>NUCLEOTIDE SEQUENCE [LARGE SCALE GENOMIC DNA]</scope>
    <source>
        <strain evidence="18">ATCC 51758</strain>
    </source>
</reference>
<dbReference type="SFLD" id="SFLDF00027">
    <property type="entry name" value="p-type_atpase"/>
    <property type="match status" value="1"/>
</dbReference>
<keyword evidence="7 15" id="KW-0479">Metal-binding</keyword>
<evidence type="ECO:0000313" key="18">
    <source>
        <dbReference type="Proteomes" id="UP000186819"/>
    </source>
</evidence>
<dbReference type="FunFam" id="2.70.150.10:FF:000002">
    <property type="entry name" value="Copper-transporting ATPase 1, putative"/>
    <property type="match status" value="1"/>
</dbReference>
<dbReference type="Pfam" id="PF00403">
    <property type="entry name" value="HMA"/>
    <property type="match status" value="1"/>
</dbReference>
<feature type="transmembrane region" description="Helical" evidence="15">
    <location>
        <begin position="793"/>
        <end position="809"/>
    </location>
</feature>
<dbReference type="InterPro" id="IPR036163">
    <property type="entry name" value="HMA_dom_sf"/>
</dbReference>
<dbReference type="InterPro" id="IPR001757">
    <property type="entry name" value="P_typ_ATPase"/>
</dbReference>
<dbReference type="GO" id="GO:0005886">
    <property type="term" value="C:plasma membrane"/>
    <property type="evidence" value="ECO:0007669"/>
    <property type="project" value="UniProtKB-SubCell"/>
</dbReference>
<dbReference type="AlphaFoldDB" id="A0A1N6RID2"/>
<accession>A0A1N6RID2</accession>
<dbReference type="InterPro" id="IPR008250">
    <property type="entry name" value="ATPase_P-typ_transduc_dom_A_sf"/>
</dbReference>
<proteinExistence type="inferred from homology"/>
<feature type="transmembrane region" description="Helical" evidence="15">
    <location>
        <begin position="456"/>
        <end position="478"/>
    </location>
</feature>
<evidence type="ECO:0000313" key="17">
    <source>
        <dbReference type="EMBL" id="SIQ28547.1"/>
    </source>
</evidence>
<evidence type="ECO:0000256" key="6">
    <source>
        <dbReference type="ARBA" id="ARBA00022692"/>
    </source>
</evidence>
<keyword evidence="11" id="KW-1278">Translocase</keyword>
<dbReference type="GO" id="GO:0043682">
    <property type="term" value="F:P-type divalent copper transporter activity"/>
    <property type="evidence" value="ECO:0007669"/>
    <property type="project" value="TreeGrafter"/>
</dbReference>
<keyword evidence="3" id="KW-0813">Transport</keyword>
<feature type="transmembrane region" description="Helical" evidence="15">
    <location>
        <begin position="815"/>
        <end position="833"/>
    </location>
</feature>
<dbReference type="EMBL" id="FTMD01000003">
    <property type="protein sequence ID" value="SIQ28547.1"/>
    <property type="molecule type" value="Genomic_DNA"/>
</dbReference>
<dbReference type="GO" id="GO:0016887">
    <property type="term" value="F:ATP hydrolysis activity"/>
    <property type="evidence" value="ECO:0007669"/>
    <property type="project" value="InterPro"/>
</dbReference>
<dbReference type="Gene3D" id="3.40.1110.10">
    <property type="entry name" value="Calcium-transporting ATPase, cytoplasmic domain N"/>
    <property type="match status" value="1"/>
</dbReference>
<dbReference type="Gene3D" id="2.70.150.10">
    <property type="entry name" value="Calcium-transporting ATPase, cytoplasmic transduction domain A"/>
    <property type="match status" value="1"/>
</dbReference>
<dbReference type="SUPFAM" id="SSF56784">
    <property type="entry name" value="HAD-like"/>
    <property type="match status" value="1"/>
</dbReference>
<evidence type="ECO:0000256" key="9">
    <source>
        <dbReference type="ARBA" id="ARBA00022840"/>
    </source>
</evidence>
<dbReference type="PROSITE" id="PS01229">
    <property type="entry name" value="COF_2"/>
    <property type="match status" value="1"/>
</dbReference>
<feature type="domain" description="HMA" evidence="16">
    <location>
        <begin position="120"/>
        <end position="186"/>
    </location>
</feature>
<feature type="transmembrane region" description="Helical" evidence="15">
    <location>
        <begin position="301"/>
        <end position="319"/>
    </location>
</feature>
<keyword evidence="8 15" id="KW-0547">Nucleotide-binding</keyword>
<evidence type="ECO:0000256" key="10">
    <source>
        <dbReference type="ARBA" id="ARBA00022842"/>
    </source>
</evidence>
<dbReference type="NCBIfam" id="TIGR01511">
    <property type="entry name" value="ATPase-IB1_Cu"/>
    <property type="match status" value="1"/>
</dbReference>
<dbReference type="SUPFAM" id="SSF81665">
    <property type="entry name" value="Calcium ATPase, transmembrane domain M"/>
    <property type="match status" value="1"/>
</dbReference>
<organism evidence="17 18">
    <name type="scientific">Aromatoleum tolulyticum</name>
    <dbReference type="NCBI Taxonomy" id="34027"/>
    <lineage>
        <taxon>Bacteria</taxon>
        <taxon>Pseudomonadati</taxon>
        <taxon>Pseudomonadota</taxon>
        <taxon>Betaproteobacteria</taxon>
        <taxon>Rhodocyclales</taxon>
        <taxon>Rhodocyclaceae</taxon>
        <taxon>Aromatoleum</taxon>
    </lineage>
</organism>
<dbReference type="InterPro" id="IPR044492">
    <property type="entry name" value="P_typ_ATPase_HD_dom"/>
</dbReference>
<dbReference type="NCBIfam" id="TIGR01525">
    <property type="entry name" value="ATPase-IB_hvy"/>
    <property type="match status" value="1"/>
</dbReference>
<evidence type="ECO:0000256" key="7">
    <source>
        <dbReference type="ARBA" id="ARBA00022723"/>
    </source>
</evidence>
<dbReference type="InterPro" id="IPR023214">
    <property type="entry name" value="HAD_sf"/>
</dbReference>
<dbReference type="SUPFAM" id="SSF55008">
    <property type="entry name" value="HMA, heavy metal-associated domain"/>
    <property type="match status" value="1"/>
</dbReference>
<dbReference type="PANTHER" id="PTHR43520">
    <property type="entry name" value="ATP7, ISOFORM B"/>
    <property type="match status" value="1"/>
</dbReference>
<keyword evidence="14 15" id="KW-0472">Membrane</keyword>
<dbReference type="Pfam" id="PF00122">
    <property type="entry name" value="E1-E2_ATPase"/>
    <property type="match status" value="1"/>
</dbReference>
<evidence type="ECO:0000256" key="11">
    <source>
        <dbReference type="ARBA" id="ARBA00022967"/>
    </source>
</evidence>
<dbReference type="InterPro" id="IPR021993">
    <property type="entry name" value="ATPase-cat-bd"/>
</dbReference>
<feature type="transmembrane region" description="Helical" evidence="15">
    <location>
        <begin position="204"/>
        <end position="223"/>
    </location>
</feature>
<dbReference type="CDD" id="cd00371">
    <property type="entry name" value="HMA"/>
    <property type="match status" value="1"/>
</dbReference>
<dbReference type="SFLD" id="SFLDG00002">
    <property type="entry name" value="C1.7:_P-type_atpase_like"/>
    <property type="match status" value="1"/>
</dbReference>
<dbReference type="GO" id="GO:0005524">
    <property type="term" value="F:ATP binding"/>
    <property type="evidence" value="ECO:0007669"/>
    <property type="project" value="UniProtKB-UniRule"/>
</dbReference>
<keyword evidence="9 15" id="KW-0067">ATP-binding</keyword>
<feature type="transmembrane region" description="Helical" evidence="15">
    <location>
        <begin position="243"/>
        <end position="261"/>
    </location>
</feature>
<feature type="transmembrane region" description="Helical" evidence="15">
    <location>
        <begin position="484"/>
        <end position="507"/>
    </location>
</feature>
<evidence type="ECO:0000256" key="2">
    <source>
        <dbReference type="ARBA" id="ARBA00006024"/>
    </source>
</evidence>
<dbReference type="Gene3D" id="3.30.70.100">
    <property type="match status" value="1"/>
</dbReference>
<dbReference type="Pfam" id="PF00702">
    <property type="entry name" value="Hydrolase"/>
    <property type="match status" value="1"/>
</dbReference>
<sequence>MLRCSGRLSGFFPHVPMTSSETAVSASSPAAECYHCGLPVPPQTSHYVAIDGVERRMCCVGCEAVARSIVDNGLTDYYRHRDAMPEPQKEALPAELQELGLFDHPDFQKSFVEPVGEHEREASLILEGITCAACVWLNEQHVSRQPGVSLVDINYATRRARVRWDERRTRLSDILAAIQAIGYRAYPYDAERSEQIAKRERRSMLWRLFVAGFGMMQVMMYAFPAYVAGEGDLTPDIELLMRWASLVLTLPVVVYSAAPFFRRALRDVKLRRLGMDVPVALGVGSAFVASVWATLTARGEVYFDSVTMFVFFLLCGRYLEMIARQKAVRGVEELGKVLPAFAERLPGWPSLTGERIPVSQLVAGDVLRIRPGEVVPADGVVIDGQSEANEALLTGESLPVPKSVGSEVTGGSINISSPLAIRVEQTGDSTRLAAIQRLMERAASEKPAIARQSDKVAVVFIVVLLVLASVTGVVWYFVDPSRALWVFVSVLVVACPCALSLATPVALTVATDALARMGVLVTRGHAIETLANANHFVFDKTGTLTLGHLTLEETLPLADLDVGQLRAIAGALEQSSEHPVARALRRSNDDADLPAARNLASETGQGVTGTVDGESYWLGRPDFVAAHLGCDLPSSVDELSGRGGSVVALGGRGRCLGLFRLADVARPEAGQLSAKLAAEGIRTTVLSGDTQSVAASIAARLGLNEAHGGMTPQGKRDFIAGLQADPSAVVAMVGDGVNDAPVLAQVHVSVAMGGGTELARNQGDIVLLSENLAGLGRGVDLARRTLTVIRQNLWWSFAYNFTSVPLAMAGLVTPWMAGIGMAGSSLLVVLNALRLQDHRRIN</sequence>
<evidence type="ECO:0000259" key="16">
    <source>
        <dbReference type="PROSITE" id="PS50846"/>
    </source>
</evidence>
<dbReference type="InterPro" id="IPR027256">
    <property type="entry name" value="P-typ_ATPase_IB"/>
</dbReference>
<keyword evidence="13" id="KW-0406">Ion transport</keyword>
<evidence type="ECO:0000256" key="4">
    <source>
        <dbReference type="ARBA" id="ARBA00022475"/>
    </source>
</evidence>
<evidence type="ECO:0000256" key="12">
    <source>
        <dbReference type="ARBA" id="ARBA00022989"/>
    </source>
</evidence>
<keyword evidence="18" id="KW-1185">Reference proteome</keyword>
<dbReference type="PROSITE" id="PS00154">
    <property type="entry name" value="ATPASE_E1_E2"/>
    <property type="match status" value="1"/>
</dbReference>
<dbReference type="InterPro" id="IPR059000">
    <property type="entry name" value="ATPase_P-type_domA"/>
</dbReference>
<evidence type="ECO:0000256" key="8">
    <source>
        <dbReference type="ARBA" id="ARBA00022741"/>
    </source>
</evidence>
<comment type="subcellular location">
    <subcellularLocation>
        <location evidence="1">Cell membrane</location>
        <topology evidence="1">Multi-pass membrane protein</topology>
    </subcellularLocation>
</comment>
<keyword evidence="10" id="KW-0460">Magnesium</keyword>
<comment type="similarity">
    <text evidence="2 15">Belongs to the cation transport ATPase (P-type) (TC 3.A.3) family. Type IB subfamily.</text>
</comment>
<dbReference type="GO" id="GO:0055070">
    <property type="term" value="P:copper ion homeostasis"/>
    <property type="evidence" value="ECO:0007669"/>
    <property type="project" value="TreeGrafter"/>
</dbReference>
<dbReference type="InterPro" id="IPR023298">
    <property type="entry name" value="ATPase_P-typ_TM_dom_sf"/>
</dbReference>
<dbReference type="GO" id="GO:0005507">
    <property type="term" value="F:copper ion binding"/>
    <property type="evidence" value="ECO:0007669"/>
    <property type="project" value="TreeGrafter"/>
</dbReference>
<keyword evidence="12 15" id="KW-1133">Transmembrane helix</keyword>
<dbReference type="STRING" id="34027.SAMN05421829_103256"/>
<keyword evidence="4 15" id="KW-1003">Cell membrane</keyword>
<dbReference type="InterPro" id="IPR036412">
    <property type="entry name" value="HAD-like_sf"/>
</dbReference>
<evidence type="ECO:0000256" key="5">
    <source>
        <dbReference type="ARBA" id="ARBA00022553"/>
    </source>
</evidence>
<name>A0A1N6RID2_9RHOO</name>
<dbReference type="SFLD" id="SFLDS00003">
    <property type="entry name" value="Haloacid_Dehalogenase"/>
    <property type="match status" value="1"/>
</dbReference>
<evidence type="ECO:0000256" key="3">
    <source>
        <dbReference type="ARBA" id="ARBA00022448"/>
    </source>
</evidence>